<dbReference type="Gene3D" id="1.10.287.470">
    <property type="entry name" value="Helix hairpin bin"/>
    <property type="match status" value="2"/>
</dbReference>
<dbReference type="OrthoDB" id="7626141at2"/>
<evidence type="ECO:0000313" key="4">
    <source>
        <dbReference type="Proteomes" id="UP000318483"/>
    </source>
</evidence>
<dbReference type="GO" id="GO:1990281">
    <property type="term" value="C:efflux pump complex"/>
    <property type="evidence" value="ECO:0007669"/>
    <property type="project" value="TreeGrafter"/>
</dbReference>
<dbReference type="AlphaFoldDB" id="A0A5B8I5G3"/>
<keyword evidence="1" id="KW-0175">Coiled coil</keyword>
<dbReference type="PANTHER" id="PTHR30469">
    <property type="entry name" value="MULTIDRUG RESISTANCE PROTEIN MDTA"/>
    <property type="match status" value="1"/>
</dbReference>
<feature type="domain" description="Multidrug resistance protein MdtA-like barrel-sandwich hybrid" evidence="2">
    <location>
        <begin position="76"/>
        <end position="261"/>
    </location>
</feature>
<feature type="coiled-coil region" evidence="1">
    <location>
        <begin position="199"/>
        <end position="233"/>
    </location>
</feature>
<dbReference type="EMBL" id="CP042261">
    <property type="protein sequence ID" value="QDY68569.1"/>
    <property type="molecule type" value="Genomic_DNA"/>
</dbReference>
<dbReference type="Pfam" id="PF25917">
    <property type="entry name" value="BSH_RND"/>
    <property type="match status" value="1"/>
</dbReference>
<keyword evidence="4" id="KW-1185">Reference proteome</keyword>
<dbReference type="Proteomes" id="UP000318483">
    <property type="component" value="Chromosome"/>
</dbReference>
<dbReference type="InterPro" id="IPR058625">
    <property type="entry name" value="MdtA-like_BSH"/>
</dbReference>
<accession>A0A5B8I5G3</accession>
<sequence length="490" mass="53054">MQFLRRSLVGIWLIALTVAGIGWAAVTVYDAVKVAIAPRAPMRAPNETVLTVNVVPVESGILTPVLETYGEIRSRRTLEVRATASGRVLELSDQFEEGGRVEEGDLLMRIDPAAAEADLAIAQADVSEADAELSQARFGLELAQADLEAAQEQADLRAQALERQFSLQERGVGSAAAVEDAALADAAARQSVVSRRQSLAAAEARIELAETTLNRMRVNVTEAQRMLADTELRAGFTGRLSEVNVVEGGLVSENEMLAQLVDPDALEVAVRLSTAQYARLLDEQASLMSMEVAVSMEVAGLDLSTKGQVERESAVVGEGQTGRQVFVRIDATAGFRPGDFVTVRISEPELDNVARLPARAVDGNSNVLVLDDENRLLAAKADVLRRQGNDVLVRVNDAIEGRRVVAEQTPLLGSGIRVRPVQPLSDTDEVTVPQIDEMITLAPEQRQKLIDFVQSSARMPEDVRQRVLAQLEQEQVPASVIQRLESRMGS</sequence>
<dbReference type="Gene3D" id="2.40.50.100">
    <property type="match status" value="2"/>
</dbReference>
<feature type="coiled-coil region" evidence="1">
    <location>
        <begin position="133"/>
        <end position="164"/>
    </location>
</feature>
<name>A0A5B8I5G3_9RHOB</name>
<evidence type="ECO:0000256" key="1">
    <source>
        <dbReference type="SAM" id="Coils"/>
    </source>
</evidence>
<dbReference type="Gene3D" id="2.40.420.20">
    <property type="match status" value="1"/>
</dbReference>
<dbReference type="KEGG" id="lit:FPZ52_02320"/>
<dbReference type="SUPFAM" id="SSF111369">
    <property type="entry name" value="HlyD-like secretion proteins"/>
    <property type="match status" value="1"/>
</dbReference>
<gene>
    <name evidence="3" type="ORF">FPZ52_02320</name>
</gene>
<proteinExistence type="predicted"/>
<organism evidence="3 4">
    <name type="scientific">Qingshengfaniella alkalisoli</name>
    <dbReference type="NCBI Taxonomy" id="2599296"/>
    <lineage>
        <taxon>Bacteria</taxon>
        <taxon>Pseudomonadati</taxon>
        <taxon>Pseudomonadota</taxon>
        <taxon>Alphaproteobacteria</taxon>
        <taxon>Rhodobacterales</taxon>
        <taxon>Paracoccaceae</taxon>
        <taxon>Qingshengfaniella</taxon>
    </lineage>
</organism>
<evidence type="ECO:0000259" key="2">
    <source>
        <dbReference type="Pfam" id="PF25917"/>
    </source>
</evidence>
<dbReference type="GO" id="GO:0015562">
    <property type="term" value="F:efflux transmembrane transporter activity"/>
    <property type="evidence" value="ECO:0007669"/>
    <property type="project" value="TreeGrafter"/>
</dbReference>
<dbReference type="Gene3D" id="2.40.30.170">
    <property type="match status" value="1"/>
</dbReference>
<protein>
    <submittedName>
        <fullName evidence="3">HlyD family efflux transporter periplasmic adaptor subunit</fullName>
    </submittedName>
</protein>
<dbReference type="RefSeq" id="WP_146363323.1">
    <property type="nucleotide sequence ID" value="NZ_CP042261.1"/>
</dbReference>
<evidence type="ECO:0000313" key="3">
    <source>
        <dbReference type="EMBL" id="QDY68569.1"/>
    </source>
</evidence>
<reference evidence="3 4" key="1">
    <citation type="submission" date="2019-07" db="EMBL/GenBank/DDBJ databases">
        <title>Litoreibacter alkalisoli sp. nov., isolated from saline-alkaline soil.</title>
        <authorList>
            <person name="Wang S."/>
            <person name="Xu L."/>
            <person name="Xing Y.-T."/>
            <person name="Sun J.-Q."/>
        </authorList>
    </citation>
    <scope>NUCLEOTIDE SEQUENCE [LARGE SCALE GENOMIC DNA]</scope>
    <source>
        <strain evidence="3 4">LN3S51</strain>
    </source>
</reference>